<evidence type="ECO:0000256" key="6">
    <source>
        <dbReference type="ARBA" id="ARBA00022989"/>
    </source>
</evidence>
<protein>
    <submittedName>
        <fullName evidence="14">Copper resistance CopC/CopD family protein</fullName>
    </submittedName>
</protein>
<gene>
    <name evidence="14" type="ORF">ACFFIA_02095</name>
</gene>
<dbReference type="InterPro" id="IPR014756">
    <property type="entry name" value="Ig_E-set"/>
</dbReference>
<dbReference type="PANTHER" id="PTHR34820">
    <property type="entry name" value="INNER MEMBRANE PROTEIN YEBZ"/>
    <property type="match status" value="1"/>
</dbReference>
<keyword evidence="2" id="KW-1003">Cell membrane</keyword>
<dbReference type="SUPFAM" id="SSF81296">
    <property type="entry name" value="E set domains"/>
    <property type="match status" value="1"/>
</dbReference>
<dbReference type="Proteomes" id="UP001589867">
    <property type="component" value="Unassembled WGS sequence"/>
</dbReference>
<dbReference type="InterPro" id="IPR032694">
    <property type="entry name" value="CopC/D"/>
</dbReference>
<dbReference type="InterPro" id="IPR014755">
    <property type="entry name" value="Cu-Rt/internalin_Ig-like"/>
</dbReference>
<evidence type="ECO:0000259" key="13">
    <source>
        <dbReference type="Pfam" id="PF05425"/>
    </source>
</evidence>
<evidence type="ECO:0000256" key="10">
    <source>
        <dbReference type="SAM" id="Phobius"/>
    </source>
</evidence>
<evidence type="ECO:0000256" key="1">
    <source>
        <dbReference type="ARBA" id="ARBA00004651"/>
    </source>
</evidence>
<dbReference type="EMBL" id="JBHLUH010000004">
    <property type="protein sequence ID" value="MFC0526452.1"/>
    <property type="molecule type" value="Genomic_DNA"/>
</dbReference>
<keyword evidence="15" id="KW-1185">Reference proteome</keyword>
<feature type="transmembrane region" description="Helical" evidence="10">
    <location>
        <begin position="178"/>
        <end position="198"/>
    </location>
</feature>
<evidence type="ECO:0000256" key="11">
    <source>
        <dbReference type="SAM" id="SignalP"/>
    </source>
</evidence>
<keyword evidence="8 10" id="KW-0472">Membrane</keyword>
<evidence type="ECO:0000256" key="3">
    <source>
        <dbReference type="ARBA" id="ARBA00022692"/>
    </source>
</evidence>
<evidence type="ECO:0000313" key="15">
    <source>
        <dbReference type="Proteomes" id="UP001589867"/>
    </source>
</evidence>
<comment type="caution">
    <text evidence="14">The sequence shown here is derived from an EMBL/GenBank/DDBJ whole genome shotgun (WGS) entry which is preliminary data.</text>
</comment>
<evidence type="ECO:0000256" key="9">
    <source>
        <dbReference type="SAM" id="MobiDB-lite"/>
    </source>
</evidence>
<name>A0ABV6LVL5_9ACTN</name>
<dbReference type="Pfam" id="PF04234">
    <property type="entry name" value="CopC"/>
    <property type="match status" value="1"/>
</dbReference>
<feature type="transmembrane region" description="Helical" evidence="10">
    <location>
        <begin position="146"/>
        <end position="166"/>
    </location>
</feature>
<keyword evidence="3 10" id="KW-0812">Transmembrane</keyword>
<feature type="signal peptide" evidence="11">
    <location>
        <begin position="1"/>
        <end position="27"/>
    </location>
</feature>
<dbReference type="PANTHER" id="PTHR34820:SF4">
    <property type="entry name" value="INNER MEMBRANE PROTEIN YEBZ"/>
    <property type="match status" value="1"/>
</dbReference>
<organism evidence="14 15">
    <name type="scientific">Phytohabitans kaempferiae</name>
    <dbReference type="NCBI Taxonomy" id="1620943"/>
    <lineage>
        <taxon>Bacteria</taxon>
        <taxon>Bacillati</taxon>
        <taxon>Actinomycetota</taxon>
        <taxon>Actinomycetes</taxon>
        <taxon>Micromonosporales</taxon>
        <taxon>Micromonosporaceae</taxon>
    </lineage>
</organism>
<dbReference type="InterPro" id="IPR007348">
    <property type="entry name" value="CopC_dom"/>
</dbReference>
<proteinExistence type="predicted"/>
<sequence>MRRWLAALFAGLCLAILVPAAPASAHAALVSTTPEQGSVIGSSPTKVSLTFNEPVRVIPGRTQVIAPDGKRINTGDPVASGGTLTLDVRVADRPLGTYLVSYRIISADGHPLSGGFMFSVGAPSQTAPKALEDDPSVAVLLATAKYAGYVGLTLVVGPLLFLAVLWPRRTPTRGPLRLVRIGLGLVLVSTLGTFWLQAPYTSGAGPFDVSVGELRDVATSGFGLWLGVRLAVLAAVVLLLRTSPPLRAPLTVVARPPVRAAVAVGAGVSGGAGLPPDDQPPATPRPPAGGTSAREGGGTSARRSPLPLVLLGALGLLTWPLAGHAAASPVPPVSAVADAVHLASMAVWLGGLVVLVGFVLRQGWADRRVLGVVLPVWSRWAAVAICWLVLGGVVQAVVEIGGPGALLDTRYGQLILVKVALLGAVLAVAFFSRRLVLRRSPDRLGRLVAAELGLAAVVLAASSVLVQTTPGRSADIEARAAAEAVGYSTTLNSDIFSVQFEIFPVQLGENNTLHAFVYTPQGKPVSVAEWKVTAALPEKGIPPIPNDVVSIRDNQGIGAITFPYPGEWELSLTIRLDDLNQATVRTTVDVA</sequence>
<feature type="domain" description="Copper resistance protein D" evidence="13">
    <location>
        <begin position="373"/>
        <end position="465"/>
    </location>
</feature>
<evidence type="ECO:0000256" key="8">
    <source>
        <dbReference type="ARBA" id="ARBA00023136"/>
    </source>
</evidence>
<evidence type="ECO:0000313" key="14">
    <source>
        <dbReference type="EMBL" id="MFC0526452.1"/>
    </source>
</evidence>
<evidence type="ECO:0000256" key="5">
    <source>
        <dbReference type="ARBA" id="ARBA00022729"/>
    </source>
</evidence>
<feature type="region of interest" description="Disordered" evidence="9">
    <location>
        <begin position="270"/>
        <end position="301"/>
    </location>
</feature>
<feature type="transmembrane region" description="Helical" evidence="10">
    <location>
        <begin position="218"/>
        <end position="240"/>
    </location>
</feature>
<feature type="transmembrane region" description="Helical" evidence="10">
    <location>
        <begin position="444"/>
        <end position="466"/>
    </location>
</feature>
<feature type="domain" description="CopC" evidence="12">
    <location>
        <begin position="26"/>
        <end position="120"/>
    </location>
</feature>
<feature type="chain" id="PRO_5045376422" evidence="11">
    <location>
        <begin position="28"/>
        <end position="591"/>
    </location>
</feature>
<evidence type="ECO:0000256" key="4">
    <source>
        <dbReference type="ARBA" id="ARBA00022723"/>
    </source>
</evidence>
<dbReference type="InterPro" id="IPR008457">
    <property type="entry name" value="Cu-R_CopD_dom"/>
</dbReference>
<feature type="transmembrane region" description="Helical" evidence="10">
    <location>
        <begin position="380"/>
        <end position="398"/>
    </location>
</feature>
<accession>A0ABV6LVL5</accession>
<feature type="transmembrane region" description="Helical" evidence="10">
    <location>
        <begin position="308"/>
        <end position="327"/>
    </location>
</feature>
<keyword evidence="5 11" id="KW-0732">Signal</keyword>
<reference evidence="14 15" key="1">
    <citation type="submission" date="2024-09" db="EMBL/GenBank/DDBJ databases">
        <authorList>
            <person name="Sun Q."/>
            <person name="Mori K."/>
        </authorList>
    </citation>
    <scope>NUCLEOTIDE SEQUENCE [LARGE SCALE GENOMIC DNA]</scope>
    <source>
        <strain evidence="14 15">TBRC 3947</strain>
    </source>
</reference>
<keyword evidence="6 10" id="KW-1133">Transmembrane helix</keyword>
<keyword evidence="7" id="KW-0186">Copper</keyword>
<dbReference type="Pfam" id="PF05425">
    <property type="entry name" value="CopD"/>
    <property type="match status" value="1"/>
</dbReference>
<feature type="transmembrane region" description="Helical" evidence="10">
    <location>
        <begin position="339"/>
        <end position="360"/>
    </location>
</feature>
<dbReference type="RefSeq" id="WP_377244398.1">
    <property type="nucleotide sequence ID" value="NZ_JBHLUH010000004.1"/>
</dbReference>
<feature type="transmembrane region" description="Helical" evidence="10">
    <location>
        <begin position="410"/>
        <end position="432"/>
    </location>
</feature>
<evidence type="ECO:0000256" key="2">
    <source>
        <dbReference type="ARBA" id="ARBA00022475"/>
    </source>
</evidence>
<feature type="compositionally biased region" description="Pro residues" evidence="9">
    <location>
        <begin position="277"/>
        <end position="287"/>
    </location>
</feature>
<evidence type="ECO:0000256" key="7">
    <source>
        <dbReference type="ARBA" id="ARBA00023008"/>
    </source>
</evidence>
<keyword evidence="4" id="KW-0479">Metal-binding</keyword>
<dbReference type="Gene3D" id="2.60.40.1220">
    <property type="match status" value="1"/>
</dbReference>
<evidence type="ECO:0000259" key="12">
    <source>
        <dbReference type="Pfam" id="PF04234"/>
    </source>
</evidence>
<comment type="subcellular location">
    <subcellularLocation>
        <location evidence="1">Cell membrane</location>
        <topology evidence="1">Multi-pass membrane protein</topology>
    </subcellularLocation>
</comment>